<evidence type="ECO:0008006" key="3">
    <source>
        <dbReference type="Google" id="ProtNLM"/>
    </source>
</evidence>
<protein>
    <recommendedName>
        <fullName evidence="3">F-box domain-containing protein</fullName>
    </recommendedName>
</protein>
<comment type="caution">
    <text evidence="1">The sequence shown here is derived from an EMBL/GenBank/DDBJ whole genome shotgun (WGS) entry which is preliminary data.</text>
</comment>
<dbReference type="Proteomes" id="UP000717996">
    <property type="component" value="Unassembled WGS sequence"/>
</dbReference>
<name>A0A9P6YL22_RHIOR</name>
<dbReference type="InterPro" id="IPR036047">
    <property type="entry name" value="F-box-like_dom_sf"/>
</dbReference>
<proteinExistence type="predicted"/>
<evidence type="ECO:0000313" key="1">
    <source>
        <dbReference type="EMBL" id="KAG1551172.1"/>
    </source>
</evidence>
<dbReference type="EMBL" id="JAANIT010000164">
    <property type="protein sequence ID" value="KAG1551172.1"/>
    <property type="molecule type" value="Genomic_DNA"/>
</dbReference>
<evidence type="ECO:0000313" key="2">
    <source>
        <dbReference type="Proteomes" id="UP000717996"/>
    </source>
</evidence>
<reference evidence="1" key="1">
    <citation type="journal article" date="2020" name="Microb. Genom.">
        <title>Genetic diversity of clinical and environmental Mucorales isolates obtained from an investigation of mucormycosis cases among solid organ transplant recipients.</title>
        <authorList>
            <person name="Nguyen M.H."/>
            <person name="Kaul D."/>
            <person name="Muto C."/>
            <person name="Cheng S.J."/>
            <person name="Richter R.A."/>
            <person name="Bruno V.M."/>
            <person name="Liu G."/>
            <person name="Beyhan S."/>
            <person name="Sundermann A.J."/>
            <person name="Mounaud S."/>
            <person name="Pasculle A.W."/>
            <person name="Nierman W.C."/>
            <person name="Driscoll E."/>
            <person name="Cumbie R."/>
            <person name="Clancy C.J."/>
            <person name="Dupont C.L."/>
        </authorList>
    </citation>
    <scope>NUCLEOTIDE SEQUENCE</scope>
    <source>
        <strain evidence="1">GL16</strain>
    </source>
</reference>
<gene>
    <name evidence="1" type="ORF">G6F51_002014</name>
</gene>
<dbReference type="SUPFAM" id="SSF81383">
    <property type="entry name" value="F-box domain"/>
    <property type="match status" value="1"/>
</dbReference>
<organism evidence="1 2">
    <name type="scientific">Rhizopus oryzae</name>
    <name type="common">Mucormycosis agent</name>
    <name type="synonym">Rhizopus arrhizus var. delemar</name>
    <dbReference type="NCBI Taxonomy" id="64495"/>
    <lineage>
        <taxon>Eukaryota</taxon>
        <taxon>Fungi</taxon>
        <taxon>Fungi incertae sedis</taxon>
        <taxon>Mucoromycota</taxon>
        <taxon>Mucoromycotina</taxon>
        <taxon>Mucoromycetes</taxon>
        <taxon>Mucorales</taxon>
        <taxon>Mucorineae</taxon>
        <taxon>Rhizopodaceae</taxon>
        <taxon>Rhizopus</taxon>
    </lineage>
</organism>
<accession>A0A9P6YL22</accession>
<dbReference type="OrthoDB" id="3219396at2759"/>
<dbReference type="AlphaFoldDB" id="A0A9P6YL22"/>
<sequence length="520" mass="59872">MESLPEELLILICQYSARDVNDLLILETVLYRVVNNTYLWYYLFKTLYPSWSRNIPFGYAKQPLINWRKYIISLVRQQKRASNVRLEPFYINQDDSIQSPLVYDINPNTSRGVAAVSVACDGYHKIVFFSYPSFALLQEYKIHTFLDCQIIGIQSVVVNNQKVRLFAVALWPEVWEAVLIYRLYDDGHIECLAHVKGMTQYQLLGRGIFFFSSTDNNTLGVEEWLSLVCPQAQVDACSLYMFAYGPKLYRHAGYGHIIQFNLHQPIKDPFSSEESDNTENDAKIIYSMRLGTQVICMLHFRHYPSLQHLICTANYESAELSIYDWRFGIKVGSIPYDGQPWGFELAWAVPPPSTEGLPLCSYGLRLIAVTDHKKSESAEISVLDISDLLQVQWDPFTADECSRENHELEEDMPYIYSWWNNRNTDKLRRVVLQNAKPYNINHGSVVSRLCVDGYVTAYNVLQTTLYLLTGKGNLIIMDMECGKTIKVVNVDTNGIDINVLNNKDVVIIEENKINNTRSFE</sequence>